<dbReference type="AlphaFoldDB" id="A0AAN0J7V7"/>
<evidence type="ECO:0000313" key="3">
    <source>
        <dbReference type="Proteomes" id="UP000007879"/>
    </source>
</evidence>
<keyword evidence="1" id="KW-0472">Membrane</keyword>
<proteinExistence type="predicted"/>
<feature type="transmembrane region" description="Helical" evidence="1">
    <location>
        <begin position="94"/>
        <end position="114"/>
    </location>
</feature>
<evidence type="ECO:0000313" key="2">
    <source>
        <dbReference type="EnsemblMetazoa" id="XP_019852837.1"/>
    </source>
</evidence>
<reference evidence="3" key="1">
    <citation type="journal article" date="2010" name="Nature">
        <title>The Amphimedon queenslandica genome and the evolution of animal complexity.</title>
        <authorList>
            <person name="Srivastava M."/>
            <person name="Simakov O."/>
            <person name="Chapman J."/>
            <person name="Fahey B."/>
            <person name="Gauthier M.E."/>
            <person name="Mitros T."/>
            <person name="Richards G.S."/>
            <person name="Conaco C."/>
            <person name="Dacre M."/>
            <person name="Hellsten U."/>
            <person name="Larroux C."/>
            <person name="Putnam N.H."/>
            <person name="Stanke M."/>
            <person name="Adamska M."/>
            <person name="Darling A."/>
            <person name="Degnan S.M."/>
            <person name="Oakley T.H."/>
            <person name="Plachetzki D.C."/>
            <person name="Zhai Y."/>
            <person name="Adamski M."/>
            <person name="Calcino A."/>
            <person name="Cummins S.F."/>
            <person name="Goodstein D.M."/>
            <person name="Harris C."/>
            <person name="Jackson D.J."/>
            <person name="Leys S.P."/>
            <person name="Shu S."/>
            <person name="Woodcroft B.J."/>
            <person name="Vervoort M."/>
            <person name="Kosik K.S."/>
            <person name="Manning G."/>
            <person name="Degnan B.M."/>
            <person name="Rokhsar D.S."/>
        </authorList>
    </citation>
    <scope>NUCLEOTIDE SEQUENCE [LARGE SCALE GENOMIC DNA]</scope>
</reference>
<keyword evidence="1" id="KW-0812">Transmembrane</keyword>
<dbReference type="Proteomes" id="UP000007879">
    <property type="component" value="Unassembled WGS sequence"/>
</dbReference>
<sequence>MSCEDGVPEDKEIYEMKQEVIQAWVKALILPFNILATLIAYGALLETGEFIESSQMLTYILFLGYGGLILGFSVETMVVFGMAYRDKCKVFEQIFWFILEVVLAAGASVAYFVGDNMNIMNDAETSNDSEEVDLTVISILILIGAKLGFKIIPHLVKCGKSFSKATCMHMNKTKINDSYSPDKNNNSPNEVQFYESLFYAVILTMAVVPEVDTTYTILYNLVSLTTNMCRTRKYNVLWVIYGGIMFIVMLEIIYGVSEAFIKGKQRNKNTKGRLYNIFLSIIAVLAIVSNGFFFVADNELPLDCTSPFNIMTHTRANYKLRVAFLTVSLAFSLVILVIGISSWSYFLYQYYLYKKSKPGPSNSPKGETVELQGKVALKKPTQKTLSTPM</sequence>
<protein>
    <submittedName>
        <fullName evidence="2">Uncharacterized protein</fullName>
    </submittedName>
</protein>
<dbReference type="RefSeq" id="XP_019852837.1">
    <property type="nucleotide sequence ID" value="XM_019997278.1"/>
</dbReference>
<feature type="transmembrane region" description="Helical" evidence="1">
    <location>
        <begin position="23"/>
        <end position="44"/>
    </location>
</feature>
<feature type="transmembrane region" description="Helical" evidence="1">
    <location>
        <begin position="238"/>
        <end position="261"/>
    </location>
</feature>
<dbReference type="KEGG" id="aqu:109582535"/>
<feature type="transmembrane region" description="Helical" evidence="1">
    <location>
        <begin position="134"/>
        <end position="152"/>
    </location>
</feature>
<feature type="transmembrane region" description="Helical" evidence="1">
    <location>
        <begin position="197"/>
        <end position="218"/>
    </location>
</feature>
<feature type="transmembrane region" description="Helical" evidence="1">
    <location>
        <begin position="56"/>
        <end position="82"/>
    </location>
</feature>
<keyword evidence="1" id="KW-1133">Transmembrane helix</keyword>
<feature type="transmembrane region" description="Helical" evidence="1">
    <location>
        <begin position="322"/>
        <end position="348"/>
    </location>
</feature>
<dbReference type="EnsemblMetazoa" id="XM_019997278.1">
    <property type="protein sequence ID" value="XP_019852837.1"/>
    <property type="gene ID" value="LOC109582535"/>
</dbReference>
<reference evidence="2" key="2">
    <citation type="submission" date="2024-06" db="UniProtKB">
        <authorList>
            <consortium name="EnsemblMetazoa"/>
        </authorList>
    </citation>
    <scope>IDENTIFICATION</scope>
</reference>
<keyword evidence="3" id="KW-1185">Reference proteome</keyword>
<dbReference type="GeneID" id="109582535"/>
<name>A0AAN0J7V7_AMPQE</name>
<organism evidence="2 3">
    <name type="scientific">Amphimedon queenslandica</name>
    <name type="common">Sponge</name>
    <dbReference type="NCBI Taxonomy" id="400682"/>
    <lineage>
        <taxon>Eukaryota</taxon>
        <taxon>Metazoa</taxon>
        <taxon>Porifera</taxon>
        <taxon>Demospongiae</taxon>
        <taxon>Heteroscleromorpha</taxon>
        <taxon>Haplosclerida</taxon>
        <taxon>Niphatidae</taxon>
        <taxon>Amphimedon</taxon>
    </lineage>
</organism>
<evidence type="ECO:0000256" key="1">
    <source>
        <dbReference type="SAM" id="Phobius"/>
    </source>
</evidence>
<feature type="transmembrane region" description="Helical" evidence="1">
    <location>
        <begin position="273"/>
        <end position="296"/>
    </location>
</feature>
<accession>A0AAN0J7V7</accession>